<dbReference type="GO" id="GO:0003866">
    <property type="term" value="F:3-phosphoshikimate 1-carboxyvinyltransferase activity"/>
    <property type="evidence" value="ECO:0007669"/>
    <property type="project" value="TreeGrafter"/>
</dbReference>
<dbReference type="PROSITE" id="PS00104">
    <property type="entry name" value="EPSP_SYNTHASE_1"/>
    <property type="match status" value="1"/>
</dbReference>
<dbReference type="AlphaFoldDB" id="A0A0F8YYN0"/>
<accession>A0A0F8YYN0</accession>
<feature type="domain" description="Enolpyruvate transferase" evidence="2">
    <location>
        <begin position="40"/>
        <end position="201"/>
    </location>
</feature>
<comment type="caution">
    <text evidence="3">The sequence shown here is derived from an EMBL/GenBank/DDBJ whole genome shotgun (WGS) entry which is preliminary data.</text>
</comment>
<dbReference type="SUPFAM" id="SSF55205">
    <property type="entry name" value="EPT/RTPC-like"/>
    <property type="match status" value="1"/>
</dbReference>
<protein>
    <recommendedName>
        <fullName evidence="2">Enolpyruvate transferase domain-containing protein</fullName>
    </recommendedName>
</protein>
<reference evidence="3" key="1">
    <citation type="journal article" date="2015" name="Nature">
        <title>Complex archaea that bridge the gap between prokaryotes and eukaryotes.</title>
        <authorList>
            <person name="Spang A."/>
            <person name="Saw J.H."/>
            <person name="Jorgensen S.L."/>
            <person name="Zaremba-Niedzwiedzka K."/>
            <person name="Martijn J."/>
            <person name="Lind A.E."/>
            <person name="van Eijk R."/>
            <person name="Schleper C."/>
            <person name="Guy L."/>
            <person name="Ettema T.J."/>
        </authorList>
    </citation>
    <scope>NUCLEOTIDE SEQUENCE</scope>
</reference>
<dbReference type="PANTHER" id="PTHR21090">
    <property type="entry name" value="AROM/DEHYDROQUINATE SYNTHASE"/>
    <property type="match status" value="1"/>
</dbReference>
<name>A0A0F8YYN0_9ZZZZ</name>
<keyword evidence="1" id="KW-0808">Transferase</keyword>
<dbReference type="GO" id="GO:0009423">
    <property type="term" value="P:chorismate biosynthetic process"/>
    <property type="evidence" value="ECO:0007669"/>
    <property type="project" value="TreeGrafter"/>
</dbReference>
<feature type="non-terminal residue" evidence="3">
    <location>
        <position position="203"/>
    </location>
</feature>
<dbReference type="InterPro" id="IPR036968">
    <property type="entry name" value="Enolpyruvate_Tfrase_sf"/>
</dbReference>
<dbReference type="EMBL" id="LAZR01063619">
    <property type="protein sequence ID" value="KKK59154.1"/>
    <property type="molecule type" value="Genomic_DNA"/>
</dbReference>
<dbReference type="Pfam" id="PF00275">
    <property type="entry name" value="EPSP_synthase"/>
    <property type="match status" value="1"/>
</dbReference>
<evidence type="ECO:0000313" key="3">
    <source>
        <dbReference type="EMBL" id="KKK59154.1"/>
    </source>
</evidence>
<dbReference type="InterPro" id="IPR023193">
    <property type="entry name" value="EPSP_synthase_CS"/>
</dbReference>
<evidence type="ECO:0000256" key="1">
    <source>
        <dbReference type="ARBA" id="ARBA00022679"/>
    </source>
</evidence>
<dbReference type="InterPro" id="IPR013792">
    <property type="entry name" value="RNA3'P_cycl/enolpyr_Trfase_a/b"/>
</dbReference>
<organism evidence="3">
    <name type="scientific">marine sediment metagenome</name>
    <dbReference type="NCBI Taxonomy" id="412755"/>
    <lineage>
        <taxon>unclassified sequences</taxon>
        <taxon>metagenomes</taxon>
        <taxon>ecological metagenomes</taxon>
    </lineage>
</organism>
<dbReference type="InterPro" id="IPR001986">
    <property type="entry name" value="Enolpyruvate_Tfrase_dom"/>
</dbReference>
<evidence type="ECO:0000259" key="2">
    <source>
        <dbReference type="Pfam" id="PF00275"/>
    </source>
</evidence>
<dbReference type="PANTHER" id="PTHR21090:SF5">
    <property type="entry name" value="PENTAFUNCTIONAL AROM POLYPEPTIDE"/>
    <property type="match status" value="1"/>
</dbReference>
<sequence length="203" mass="21738">MRFFQKTVKYQKNRSFYAQLRYYRSLQFYQKDNYMKLTAQKSKLEGSVAIPASKSHTIRAIAIASLATGKSTIENPLISSDTLSAANCYEALGADINTENPKLWQVTGNGGIIHPPASAIDVANSGTTLRIAAASAALADKKSHITLTGDEQIQTRPIGPLLRSLTDLGATAIADNANDKAPITVSGRLTGGKTTVDGTTSQY</sequence>
<proteinExistence type="predicted"/>
<dbReference type="Gene3D" id="3.65.10.10">
    <property type="entry name" value="Enolpyruvate transferase domain"/>
    <property type="match status" value="1"/>
</dbReference>
<gene>
    <name evidence="3" type="ORF">LCGC14_3037220</name>
</gene>